<organism evidence="1 2">
    <name type="scientific">Streptomyces filamentosus NRRL 15998</name>
    <dbReference type="NCBI Taxonomy" id="457431"/>
    <lineage>
        <taxon>Bacteria</taxon>
        <taxon>Bacillati</taxon>
        <taxon>Actinomycetota</taxon>
        <taxon>Actinomycetes</taxon>
        <taxon>Kitasatosporales</taxon>
        <taxon>Streptomycetaceae</taxon>
        <taxon>Streptomyces</taxon>
    </lineage>
</organism>
<accession>D6AH62</accession>
<gene>
    <name evidence="1" type="ORF">SSGG_00249</name>
</gene>
<proteinExistence type="predicted"/>
<dbReference type="AlphaFoldDB" id="D6AH62"/>
<evidence type="ECO:0000313" key="2">
    <source>
        <dbReference type="Proteomes" id="UP000003986"/>
    </source>
</evidence>
<evidence type="ECO:0000313" key="1">
    <source>
        <dbReference type="EMBL" id="EFE72883.2"/>
    </source>
</evidence>
<sequence>MELCALHSRDRDATVKTCAAGRPKRKPSYGFLGRPTAAEELAAVTSCGGGACAATTRSRA</sequence>
<reference evidence="2" key="2">
    <citation type="submission" date="2008-12" db="EMBL/GenBank/DDBJ databases">
        <title>Annotation of Streptomyces roseosporus strain NRRL 15998.</title>
        <authorList>
            <consortium name="The Broad Institute Genome Sequencing Platform"/>
            <consortium name="Broad Institute Microbial Sequencing Center"/>
            <person name="Fischbach M."/>
            <person name="Ward D."/>
            <person name="Young S."/>
            <person name="Kodira C.D."/>
            <person name="Zeng Q."/>
            <person name="Koehrsen M."/>
            <person name="Godfrey P."/>
            <person name="Alvarado L."/>
            <person name="Berlin A.M."/>
            <person name="Borenstein D."/>
            <person name="Chen Z."/>
            <person name="Engels R."/>
            <person name="Freedman E."/>
            <person name="Gellesch M."/>
            <person name="Goldberg J."/>
            <person name="Griggs A."/>
            <person name="Gujja S."/>
            <person name="Heiman D.I."/>
            <person name="Hepburn T.A."/>
            <person name="Howarth C."/>
            <person name="Jen D."/>
            <person name="Larson L."/>
            <person name="Lewis B."/>
            <person name="Mehta T."/>
            <person name="Park D."/>
            <person name="Pearson M."/>
            <person name="Roberts A."/>
            <person name="Saif S."/>
            <person name="Shea T.D."/>
            <person name="Shenoy N."/>
            <person name="Sisk P."/>
            <person name="Stolte C."/>
            <person name="Sykes S.N."/>
            <person name="Walk T."/>
            <person name="White J."/>
            <person name="Yandava C."/>
            <person name="Straight P."/>
            <person name="Clardy J."/>
            <person name="Hung D."/>
            <person name="Kolter R."/>
            <person name="Mekalanos J."/>
            <person name="Walker S."/>
            <person name="Walsh C.T."/>
            <person name="Wieland B.L.C."/>
            <person name="Ilzarbe M."/>
            <person name="Galagan J."/>
            <person name="Nusbaum C."/>
            <person name="Birren B."/>
        </authorList>
    </citation>
    <scope>NUCLEOTIDE SEQUENCE [LARGE SCALE GENOMIC DNA]</scope>
    <source>
        <strain evidence="2">NRRL 15998</strain>
    </source>
</reference>
<protein>
    <submittedName>
        <fullName evidence="1">Predicted protein</fullName>
    </submittedName>
</protein>
<dbReference type="Proteomes" id="UP000003986">
    <property type="component" value="Unassembled WGS sequence"/>
</dbReference>
<reference evidence="2" key="1">
    <citation type="submission" date="2008-10" db="EMBL/GenBank/DDBJ databases">
        <authorList>
            <person name="Molnar K."/>
        </authorList>
    </citation>
    <scope>NUCLEOTIDE SEQUENCE [LARGE SCALE GENOMIC DNA]</scope>
    <source>
        <strain evidence="2">NRRL 15998</strain>
    </source>
</reference>
<name>D6AH62_STRFL</name>
<dbReference type="EMBL" id="DS999644">
    <property type="protein sequence ID" value="EFE72883.2"/>
    <property type="molecule type" value="Genomic_DNA"/>
</dbReference>